<gene>
    <name evidence="7" type="ORF">RM423_15910</name>
</gene>
<evidence type="ECO:0000256" key="4">
    <source>
        <dbReference type="SAM" id="Phobius"/>
    </source>
</evidence>
<feature type="compositionally biased region" description="Gly residues" evidence="3">
    <location>
        <begin position="1473"/>
        <end position="1485"/>
    </location>
</feature>
<evidence type="ECO:0000313" key="7">
    <source>
        <dbReference type="EMBL" id="MDT0262881.1"/>
    </source>
</evidence>
<dbReference type="EMBL" id="JAVREH010000024">
    <property type="protein sequence ID" value="MDT0262881.1"/>
    <property type="molecule type" value="Genomic_DNA"/>
</dbReference>
<dbReference type="RefSeq" id="WP_311424028.1">
    <property type="nucleotide sequence ID" value="NZ_JAVREH010000024.1"/>
</dbReference>
<organism evidence="7 8">
    <name type="scientific">Jatrophihabitans lederbergiae</name>
    <dbReference type="NCBI Taxonomy" id="3075547"/>
    <lineage>
        <taxon>Bacteria</taxon>
        <taxon>Bacillati</taxon>
        <taxon>Actinomycetota</taxon>
        <taxon>Actinomycetes</taxon>
        <taxon>Jatrophihabitantales</taxon>
        <taxon>Jatrophihabitantaceae</taxon>
        <taxon>Jatrophihabitans</taxon>
    </lineage>
</organism>
<dbReference type="PROSITE" id="PS51318">
    <property type="entry name" value="TAT"/>
    <property type="match status" value="1"/>
</dbReference>
<dbReference type="PROSITE" id="PS50194">
    <property type="entry name" value="FILAMIN_REPEAT"/>
    <property type="match status" value="1"/>
</dbReference>
<evidence type="ECO:0000313" key="8">
    <source>
        <dbReference type="Proteomes" id="UP001183176"/>
    </source>
</evidence>
<dbReference type="InterPro" id="IPR013098">
    <property type="entry name" value="Ig_I-set"/>
</dbReference>
<evidence type="ECO:0000256" key="5">
    <source>
        <dbReference type="SAM" id="SignalP"/>
    </source>
</evidence>
<dbReference type="PANTHER" id="PTHR44170:SF54">
    <property type="entry name" value="FI24025P1"/>
    <property type="match status" value="1"/>
</dbReference>
<dbReference type="InterPro" id="IPR011050">
    <property type="entry name" value="Pectin_lyase_fold/virulence"/>
</dbReference>
<keyword evidence="4" id="KW-1133">Transmembrane helix</keyword>
<dbReference type="SUPFAM" id="SSF49313">
    <property type="entry name" value="Cadherin-like"/>
    <property type="match status" value="8"/>
</dbReference>
<keyword evidence="2" id="KW-1015">Disulfide bond</keyword>
<dbReference type="Proteomes" id="UP001183176">
    <property type="component" value="Unassembled WGS sequence"/>
</dbReference>
<evidence type="ECO:0000256" key="1">
    <source>
        <dbReference type="ARBA" id="ARBA00022737"/>
    </source>
</evidence>
<feature type="transmembrane region" description="Helical" evidence="4">
    <location>
        <begin position="1496"/>
        <end position="1513"/>
    </location>
</feature>
<keyword evidence="5" id="KW-0732">Signal</keyword>
<keyword evidence="4" id="KW-0472">Membrane</keyword>
<protein>
    <submittedName>
        <fullName evidence="7">Ig domain-containing protein</fullName>
    </submittedName>
</protein>
<sequence>MRHTPASPARRRLAQAGLAVALTLAGAVIVQPSAAFAASTTLMVSTTADIAAGSAACGSNATTPPSPLSLREATCLADNISLSTGNAITINVPAGTYNLTSGELQPGSNGNATITITGAGAGATVVNAGRASRVFDLDANVVGGVTADISGLTITGGSDSSFGGGGIIGGSASATTGDTLTLNAVTVTDNASSVGSPAATNKFGGGVQFAGGSLTITNSTISNNTSNSSPGTGVAYGAQGSAAGEHLTISNTTFSGNYGTNTAGTAQNNGGALYVKTAVGGTSYDVTDSRFVNNSITSSTGGATGGAILAGSGTLNVSGSTFTGNTVSGGNAQTGGAIQLNNATAGLHYNRFTQNVASTGSALAANASTVDAASNWWGCNTGPDTTGCDTVSGGATVVPRLVLTASASPATIVGPNATSTITAGFTTDSLGATVGGAQLTAFAGQPIQWQDPQPGDATVSSAATAVSSGQSSTTYNSHTGSGPGHVLATFDNATVTAAITVNQAPAITSGNTAAFDIGQTGSFTVTTTGYPTASITQSGTLPNGLTFVDNGDGTATLSGTPAAGSGGTYPLSVTAANGVNPDATQTLTVSVDQPPAFTSPPSATFTAGSVASFTVTTSGSPTATVSRTGGTLPSGLSFAAGSGGTATISGTPAAGTGGTYSVTLSATNRVNPDATQTLTITVQQAPAVTANPSSQTVNPGASVTFSAAASGYPTPTVQWQRSTDGGASFSNIAGATSTGYTLTTAGADSGKRYRAVFTNVVSSATTTAATLTVGSAPTVSSSNTTTFEVGTAGSFTVTTAGFPDPTLTTSGTMPSWLTFTDRGDGTATLTGTPPVGAGGSYPFTVLADNGFSPSDSQAFTLNVDESPTITSADSATFTVGAASSFAVTTSAGFPVATTVTESGTLPGGITFTANGSGGATLSGTPAAGTGGSYPIAISASATGGSTSARTQSFTLTVTEPPTITSTDSATFTVGQAGSFTVRTAGGKPSGPGDITLTESGALPTGVTFADQGDGTAVLSGSPALDTGGSYPFAITATNGVGPDATQSFTLTVRQPPRFTSTNHVTFTLGAAAAFTVTTSSGVPATPVTITVTDPTALPAGITLVDQGDGTAILGGTPTAGGVFHFSLRAGNTVAPDATQSFTVTVNEAPSITSADHTTFTVGTSGTFTVITNAGTPAATTLSETGSLPRGVTFAGRGNGTATLSGTPATGTGGVYSLTIRAKNAGLPATSQSFTLTVTESAVVTSANHTTFTAGTHGSFTFTTSGDYPAPPRLSASGNLPDGVTFVAHPDGTATLSGTAMAGGVYPLTITASKNVLPQAQNARAARSVQRAAASTSDISQSFTLTVNAPPTITSQPKATFPAGLADTFTVTTRAGVPAPTTLSATGPLPEGITFTPNADGTATLSGTATASALNTYPITLTASNGVDPDATQAFELTIAPPPVLPSPPPVLLVAASPAEPIGLSGGGTPISGTPISGGGGAGGLANTGPDTDPRSTAGYAALLMLTGFSLLFLSRRRHRGGAL</sequence>
<feature type="chain" id="PRO_5045646324" evidence="5">
    <location>
        <begin position="38"/>
        <end position="1523"/>
    </location>
</feature>
<proteinExistence type="predicted"/>
<dbReference type="Gene3D" id="2.60.40.10">
    <property type="entry name" value="Immunoglobulins"/>
    <property type="match status" value="10"/>
</dbReference>
<dbReference type="InterPro" id="IPR036179">
    <property type="entry name" value="Ig-like_dom_sf"/>
</dbReference>
<feature type="domain" description="Ig-like" evidence="6">
    <location>
        <begin position="686"/>
        <end position="772"/>
    </location>
</feature>
<dbReference type="PANTHER" id="PTHR44170">
    <property type="entry name" value="PROTEIN SIDEKICK"/>
    <property type="match status" value="1"/>
</dbReference>
<keyword evidence="4" id="KW-0812">Transmembrane</keyword>
<dbReference type="PROSITE" id="PS50835">
    <property type="entry name" value="IG_LIKE"/>
    <property type="match status" value="1"/>
</dbReference>
<feature type="region of interest" description="Disordered" evidence="3">
    <location>
        <begin position="1473"/>
        <end position="1492"/>
    </location>
</feature>
<reference evidence="8" key="1">
    <citation type="submission" date="2023-07" db="EMBL/GenBank/DDBJ databases">
        <title>30 novel species of actinomycetes from the DSMZ collection.</title>
        <authorList>
            <person name="Nouioui I."/>
        </authorList>
    </citation>
    <scope>NUCLEOTIDE SEQUENCE [LARGE SCALE GENOMIC DNA]</scope>
    <source>
        <strain evidence="8">DSM 44399</strain>
    </source>
</reference>
<dbReference type="SUPFAM" id="SSF51126">
    <property type="entry name" value="Pectin lyase-like"/>
    <property type="match status" value="1"/>
</dbReference>
<evidence type="ECO:0000259" key="6">
    <source>
        <dbReference type="PROSITE" id="PS50835"/>
    </source>
</evidence>
<dbReference type="InterPro" id="IPR007110">
    <property type="entry name" value="Ig-like_dom"/>
</dbReference>
<accession>A0ABU2JDP2</accession>
<keyword evidence="8" id="KW-1185">Reference proteome</keyword>
<dbReference type="SUPFAM" id="SSF48726">
    <property type="entry name" value="Immunoglobulin"/>
    <property type="match status" value="1"/>
</dbReference>
<evidence type="ECO:0000256" key="2">
    <source>
        <dbReference type="ARBA" id="ARBA00023157"/>
    </source>
</evidence>
<evidence type="ECO:0000256" key="3">
    <source>
        <dbReference type="SAM" id="MobiDB-lite"/>
    </source>
</evidence>
<dbReference type="SMART" id="SM00710">
    <property type="entry name" value="PbH1"/>
    <property type="match status" value="5"/>
</dbReference>
<dbReference type="InterPro" id="IPR013783">
    <property type="entry name" value="Ig-like_fold"/>
</dbReference>
<keyword evidence="1" id="KW-0677">Repeat</keyword>
<dbReference type="InterPro" id="IPR006311">
    <property type="entry name" value="TAT_signal"/>
</dbReference>
<comment type="caution">
    <text evidence="7">The sequence shown here is derived from an EMBL/GenBank/DDBJ whole genome shotgun (WGS) entry which is preliminary data.</text>
</comment>
<dbReference type="InterPro" id="IPR006626">
    <property type="entry name" value="PbH1"/>
</dbReference>
<name>A0ABU2JDP2_9ACTN</name>
<dbReference type="Pfam" id="PF05345">
    <property type="entry name" value="He_PIG"/>
    <property type="match status" value="4"/>
</dbReference>
<dbReference type="InterPro" id="IPR017868">
    <property type="entry name" value="Filamin/ABP280_repeat-like"/>
</dbReference>
<feature type="signal peptide" evidence="5">
    <location>
        <begin position="1"/>
        <end position="37"/>
    </location>
</feature>
<dbReference type="InterPro" id="IPR015919">
    <property type="entry name" value="Cadherin-like_sf"/>
</dbReference>
<dbReference type="Pfam" id="PF07679">
    <property type="entry name" value="I-set"/>
    <property type="match status" value="1"/>
</dbReference>